<evidence type="ECO:0000313" key="8">
    <source>
        <dbReference type="EMBL" id="VTQ96162.1"/>
    </source>
</evidence>
<comment type="similarity">
    <text evidence="1 7">Belongs to the N(4)/N(6)-methyltransferase family.</text>
</comment>
<dbReference type="GO" id="GO:1904047">
    <property type="term" value="F:S-adenosyl-L-methionine binding"/>
    <property type="evidence" value="ECO:0007669"/>
    <property type="project" value="TreeGrafter"/>
</dbReference>
<dbReference type="RefSeq" id="WP_138211128.1">
    <property type="nucleotide sequence ID" value="NZ_CBCRUQ010000007.1"/>
</dbReference>
<evidence type="ECO:0000313" key="9">
    <source>
        <dbReference type="Proteomes" id="UP000308489"/>
    </source>
</evidence>
<dbReference type="Pfam" id="PF02086">
    <property type="entry name" value="MethyltransfD12"/>
    <property type="match status" value="1"/>
</dbReference>
<accession>A0A4U9RUM0</accession>
<evidence type="ECO:0000256" key="2">
    <source>
        <dbReference type="ARBA" id="ARBA00011900"/>
    </source>
</evidence>
<evidence type="ECO:0000256" key="1">
    <source>
        <dbReference type="ARBA" id="ARBA00006594"/>
    </source>
</evidence>
<name>A0A4U9RUM0_HATHI</name>
<dbReference type="KEGG" id="hhw:NCTC503_02647"/>
<dbReference type="PROSITE" id="PS00092">
    <property type="entry name" value="N6_MTASE"/>
    <property type="match status" value="1"/>
</dbReference>
<evidence type="ECO:0000256" key="7">
    <source>
        <dbReference type="RuleBase" id="RU361257"/>
    </source>
</evidence>
<keyword evidence="5 7" id="KW-0949">S-adenosyl-L-methionine</keyword>
<dbReference type="PIRSF" id="PIRSF000398">
    <property type="entry name" value="M_m6A_EcoRV"/>
    <property type="match status" value="1"/>
</dbReference>
<sequence>MSYIKSCLNYTGGKYKLLNQIMPLIPNECRTFIDMFCGGCNVGINMKAEHIIFNDKLEVLIELYKILLELEEDYIFSKIEEIIKRYNLSDTYNKGYTIYDCNSSQGLSGVNKEAYQKLRLDYNMSKPTDKEQTIEKYLMLYTLSVYGFNNQIRFNKEGNYNIPVGKRDFNQKVREKLKLFIRAIKEKNISFINVDYKELYLEELNGDDFVYADPPYRITTASYNENKGWTLQDDLDLFEYLDKVDKMGIRFAMSNVVEHNGNKNNELIEWAKKYKIHYLNFNYNNSNYQSKAKKKVTKEVLITNY</sequence>
<protein>
    <recommendedName>
        <fullName evidence="2 7">Site-specific DNA-methyltransferase (adenine-specific)</fullName>
        <ecNumber evidence="2 7">2.1.1.72</ecNumber>
    </recommendedName>
</protein>
<gene>
    <name evidence="8" type="primary">fokIM_1</name>
    <name evidence="8" type="ORF">NCTC503_02647</name>
</gene>
<dbReference type="EMBL" id="LR590481">
    <property type="protein sequence ID" value="VTQ96162.1"/>
    <property type="molecule type" value="Genomic_DNA"/>
</dbReference>
<keyword evidence="3 7" id="KW-0489">Methyltransferase</keyword>
<dbReference type="GO" id="GO:0043565">
    <property type="term" value="F:sequence-specific DNA binding"/>
    <property type="evidence" value="ECO:0007669"/>
    <property type="project" value="TreeGrafter"/>
</dbReference>
<reference evidence="8 9" key="1">
    <citation type="submission" date="2019-05" db="EMBL/GenBank/DDBJ databases">
        <authorList>
            <consortium name="Pathogen Informatics"/>
        </authorList>
    </citation>
    <scope>NUCLEOTIDE SEQUENCE [LARGE SCALE GENOMIC DNA]</scope>
    <source>
        <strain evidence="8 9">NCTC503</strain>
    </source>
</reference>
<dbReference type="PRINTS" id="PR00505">
    <property type="entry name" value="D12N6MTFRASE"/>
</dbReference>
<dbReference type="InterPro" id="IPR029063">
    <property type="entry name" value="SAM-dependent_MTases_sf"/>
</dbReference>
<proteinExistence type="inferred from homology"/>
<dbReference type="PANTHER" id="PTHR30481">
    <property type="entry name" value="DNA ADENINE METHYLASE"/>
    <property type="match status" value="1"/>
</dbReference>
<dbReference type="NCBIfam" id="TIGR00571">
    <property type="entry name" value="dam"/>
    <property type="match status" value="1"/>
</dbReference>
<dbReference type="InterPro" id="IPR002052">
    <property type="entry name" value="DNA_methylase_N6_adenine_CS"/>
</dbReference>
<dbReference type="OrthoDB" id="9805629at2"/>
<dbReference type="GO" id="GO:0032259">
    <property type="term" value="P:methylation"/>
    <property type="evidence" value="ECO:0007669"/>
    <property type="project" value="UniProtKB-KW"/>
</dbReference>
<dbReference type="AlphaFoldDB" id="A0A4U9RUM0"/>
<dbReference type="EC" id="2.1.1.72" evidence="2 7"/>
<keyword evidence="9" id="KW-1185">Reference proteome</keyword>
<dbReference type="GO" id="GO:0009307">
    <property type="term" value="P:DNA restriction-modification system"/>
    <property type="evidence" value="ECO:0007669"/>
    <property type="project" value="InterPro"/>
</dbReference>
<dbReference type="REBASE" id="314976">
    <property type="entry name" value="M1.Hhi503II"/>
</dbReference>
<dbReference type="Gene3D" id="3.40.50.150">
    <property type="entry name" value="Vaccinia Virus protein VP39"/>
    <property type="match status" value="1"/>
</dbReference>
<organism evidence="8 9">
    <name type="scientific">Hathewaya histolytica</name>
    <name type="common">Clostridium histolyticum</name>
    <dbReference type="NCBI Taxonomy" id="1498"/>
    <lineage>
        <taxon>Bacteria</taxon>
        <taxon>Bacillati</taxon>
        <taxon>Bacillota</taxon>
        <taxon>Clostridia</taxon>
        <taxon>Eubacteriales</taxon>
        <taxon>Clostridiaceae</taxon>
        <taxon>Hathewaya</taxon>
    </lineage>
</organism>
<comment type="catalytic activity">
    <reaction evidence="6 7">
        <text>a 2'-deoxyadenosine in DNA + S-adenosyl-L-methionine = an N(6)-methyl-2'-deoxyadenosine in DNA + S-adenosyl-L-homocysteine + H(+)</text>
        <dbReference type="Rhea" id="RHEA:15197"/>
        <dbReference type="Rhea" id="RHEA-COMP:12418"/>
        <dbReference type="Rhea" id="RHEA-COMP:12419"/>
        <dbReference type="ChEBI" id="CHEBI:15378"/>
        <dbReference type="ChEBI" id="CHEBI:57856"/>
        <dbReference type="ChEBI" id="CHEBI:59789"/>
        <dbReference type="ChEBI" id="CHEBI:90615"/>
        <dbReference type="ChEBI" id="CHEBI:90616"/>
        <dbReference type="EC" id="2.1.1.72"/>
    </reaction>
</comment>
<dbReference type="SUPFAM" id="SSF53335">
    <property type="entry name" value="S-adenosyl-L-methionine-dependent methyltransferases"/>
    <property type="match status" value="1"/>
</dbReference>
<evidence type="ECO:0000256" key="5">
    <source>
        <dbReference type="ARBA" id="ARBA00022691"/>
    </source>
</evidence>
<dbReference type="Proteomes" id="UP000308489">
    <property type="component" value="Chromosome 1"/>
</dbReference>
<keyword evidence="4 7" id="KW-0808">Transferase</keyword>
<evidence type="ECO:0000256" key="6">
    <source>
        <dbReference type="ARBA" id="ARBA00047942"/>
    </source>
</evidence>
<dbReference type="GO" id="GO:0006298">
    <property type="term" value="P:mismatch repair"/>
    <property type="evidence" value="ECO:0007669"/>
    <property type="project" value="TreeGrafter"/>
</dbReference>
<dbReference type="InterPro" id="IPR012263">
    <property type="entry name" value="M_m6A_EcoRV"/>
</dbReference>
<dbReference type="InterPro" id="IPR023095">
    <property type="entry name" value="Ade_MeTrfase_dom_2"/>
</dbReference>
<dbReference type="Gene3D" id="1.10.1020.10">
    <property type="entry name" value="Adenine-specific Methyltransferase, Domain 2"/>
    <property type="match status" value="1"/>
</dbReference>
<dbReference type="InterPro" id="IPR012327">
    <property type="entry name" value="MeTrfase_D12"/>
</dbReference>
<evidence type="ECO:0000256" key="4">
    <source>
        <dbReference type="ARBA" id="ARBA00022679"/>
    </source>
</evidence>
<evidence type="ECO:0000256" key="3">
    <source>
        <dbReference type="ARBA" id="ARBA00022603"/>
    </source>
</evidence>
<dbReference type="PANTHER" id="PTHR30481:SF3">
    <property type="entry name" value="DNA ADENINE METHYLASE"/>
    <property type="match status" value="1"/>
</dbReference>
<dbReference type="GO" id="GO:0009007">
    <property type="term" value="F:site-specific DNA-methyltransferase (adenine-specific) activity"/>
    <property type="evidence" value="ECO:0007669"/>
    <property type="project" value="UniProtKB-UniRule"/>
</dbReference>